<gene>
    <name evidence="1" type="ORF">RHP51_02500</name>
</gene>
<reference evidence="1 2" key="1">
    <citation type="submission" date="2023-09" db="EMBL/GenBank/DDBJ databases">
        <title>Thalassobella suaedae gen. nov., sp. nov., a marine bacterium of the family Flavobacteriaceae isolated from a halophyte Suaeda japonica.</title>
        <authorList>
            <person name="Lee S.Y."/>
            <person name="Hwang C.Y."/>
        </authorList>
    </citation>
    <scope>NUCLEOTIDE SEQUENCE [LARGE SCALE GENOMIC DNA]</scope>
    <source>
        <strain evidence="1 2">HL-DH14</strain>
    </source>
</reference>
<protein>
    <submittedName>
        <fullName evidence="1">Uncharacterized protein</fullName>
    </submittedName>
</protein>
<evidence type="ECO:0000313" key="2">
    <source>
        <dbReference type="Proteomes" id="UP001302806"/>
    </source>
</evidence>
<sequence length="63" mass="7720">MKEEKHIETNNEVLLKVEGLSKKFCKDLKTSLWYGVKDLVSNVRGNKQDRQLRDKEFWYRKRY</sequence>
<organism evidence="1 2">
    <name type="scientific">Thalassobellus suaedae</name>
    <dbReference type="NCBI Taxonomy" id="3074124"/>
    <lineage>
        <taxon>Bacteria</taxon>
        <taxon>Pseudomonadati</taxon>
        <taxon>Bacteroidota</taxon>
        <taxon>Flavobacteriia</taxon>
        <taxon>Flavobacteriales</taxon>
        <taxon>Flavobacteriaceae</taxon>
        <taxon>Thalassobellus</taxon>
    </lineage>
</organism>
<name>A0ABY9XUM1_9FLAO</name>
<dbReference type="EMBL" id="CP134537">
    <property type="protein sequence ID" value="WNH09617.1"/>
    <property type="molecule type" value="Genomic_DNA"/>
</dbReference>
<evidence type="ECO:0000313" key="1">
    <source>
        <dbReference type="EMBL" id="WNH09617.1"/>
    </source>
</evidence>
<dbReference type="RefSeq" id="WP_415866042.1">
    <property type="nucleotide sequence ID" value="NZ_CP134537.1"/>
</dbReference>
<accession>A0ABY9XUM1</accession>
<proteinExistence type="predicted"/>
<dbReference type="Proteomes" id="UP001302806">
    <property type="component" value="Chromosome"/>
</dbReference>